<evidence type="ECO:0000313" key="6">
    <source>
        <dbReference type="Proteomes" id="UP000663854"/>
    </source>
</evidence>
<name>A0A814QX99_9BILA</name>
<organism evidence="4 6">
    <name type="scientific">Rotaria sordida</name>
    <dbReference type="NCBI Taxonomy" id="392033"/>
    <lineage>
        <taxon>Eukaryota</taxon>
        <taxon>Metazoa</taxon>
        <taxon>Spiralia</taxon>
        <taxon>Gnathifera</taxon>
        <taxon>Rotifera</taxon>
        <taxon>Eurotatoria</taxon>
        <taxon>Bdelloidea</taxon>
        <taxon>Philodinida</taxon>
        <taxon>Philodinidae</taxon>
        <taxon>Rotaria</taxon>
    </lineage>
</organism>
<evidence type="ECO:0000256" key="3">
    <source>
        <dbReference type="SAM" id="SignalP"/>
    </source>
</evidence>
<evidence type="ECO:0000313" key="5">
    <source>
        <dbReference type="EMBL" id="CAF1345265.1"/>
    </source>
</evidence>
<evidence type="ECO:0000313" key="7">
    <source>
        <dbReference type="Proteomes" id="UP000663870"/>
    </source>
</evidence>
<comment type="caution">
    <text evidence="4">The sequence shown here is derived from an EMBL/GenBank/DDBJ whole genome shotgun (WGS) entry which is preliminary data.</text>
</comment>
<dbReference type="Gene3D" id="2.120.10.30">
    <property type="entry name" value="TolB, C-terminal domain"/>
    <property type="match status" value="1"/>
</dbReference>
<evidence type="ECO:0000256" key="2">
    <source>
        <dbReference type="PROSITE-ProRule" id="PRU00504"/>
    </source>
</evidence>
<evidence type="ECO:0000256" key="1">
    <source>
        <dbReference type="ARBA" id="ARBA00022737"/>
    </source>
</evidence>
<feature type="signal peptide" evidence="3">
    <location>
        <begin position="1"/>
        <end position="18"/>
    </location>
</feature>
<protein>
    <submittedName>
        <fullName evidence="4">Uncharacterized protein</fullName>
    </submittedName>
</protein>
<dbReference type="InterPro" id="IPR001258">
    <property type="entry name" value="NHL_repeat"/>
</dbReference>
<dbReference type="EMBL" id="CAJNOH010000795">
    <property type="protein sequence ID" value="CAF1125417.1"/>
    <property type="molecule type" value="Genomic_DNA"/>
</dbReference>
<keyword evidence="7" id="KW-1185">Reference proteome</keyword>
<sequence>MGLLLCILLESFNAITVTDNNIGCSKTMQKASNIDSSLNYLLRPKRGSASSLLMCQMTWSKTAITIAGMADGTEGNGQNQLSHPYTLAIGQNHEIYIADSHNNRIQKWTMNSGTGTTVAGNADGSSGLSNTALHFPAGIVLDKYDNMYFTDRENHRVMYWEKDAPQGSTYAGTPGNRF</sequence>
<dbReference type="PROSITE" id="PS51125">
    <property type="entry name" value="NHL"/>
    <property type="match status" value="1"/>
</dbReference>
<dbReference type="Proteomes" id="UP000663854">
    <property type="component" value="Unassembled WGS sequence"/>
</dbReference>
<proteinExistence type="predicted"/>
<dbReference type="Pfam" id="PF01436">
    <property type="entry name" value="NHL"/>
    <property type="match status" value="1"/>
</dbReference>
<feature type="chain" id="PRO_5036225697" evidence="3">
    <location>
        <begin position="19"/>
        <end position="178"/>
    </location>
</feature>
<gene>
    <name evidence="5" type="ORF">JXQ802_LOCUS31793</name>
    <name evidence="4" type="ORF">PYM288_LOCUS20923</name>
</gene>
<dbReference type="Proteomes" id="UP000663870">
    <property type="component" value="Unassembled WGS sequence"/>
</dbReference>
<feature type="repeat" description="NHL" evidence="2">
    <location>
        <begin position="72"/>
        <end position="111"/>
    </location>
</feature>
<accession>A0A814QX99</accession>
<dbReference type="InterPro" id="IPR011042">
    <property type="entry name" value="6-blade_b-propeller_TolB-like"/>
</dbReference>
<dbReference type="AlphaFoldDB" id="A0A814QX99"/>
<reference evidence="4" key="1">
    <citation type="submission" date="2021-02" db="EMBL/GenBank/DDBJ databases">
        <authorList>
            <person name="Nowell W R."/>
        </authorList>
    </citation>
    <scope>NUCLEOTIDE SEQUENCE</scope>
</reference>
<dbReference type="SUPFAM" id="SSF101898">
    <property type="entry name" value="NHL repeat"/>
    <property type="match status" value="1"/>
</dbReference>
<evidence type="ECO:0000313" key="4">
    <source>
        <dbReference type="EMBL" id="CAF1125417.1"/>
    </source>
</evidence>
<keyword evidence="1" id="KW-0677">Repeat</keyword>
<dbReference type="EMBL" id="CAJNOL010001367">
    <property type="protein sequence ID" value="CAF1345265.1"/>
    <property type="molecule type" value="Genomic_DNA"/>
</dbReference>
<keyword evidence="3" id="KW-0732">Signal</keyword>